<evidence type="ECO:0008006" key="3">
    <source>
        <dbReference type="Google" id="ProtNLM"/>
    </source>
</evidence>
<evidence type="ECO:0000313" key="1">
    <source>
        <dbReference type="EMBL" id="MFD2662146.1"/>
    </source>
</evidence>
<dbReference type="Proteomes" id="UP001597493">
    <property type="component" value="Unassembled WGS sequence"/>
</dbReference>
<name>A0ABW5R124_9BACL</name>
<sequence>MGFQEVHEAWLAEHLRKRSGERRSRLERGHGHGERLFLERVWWPMFSSFSGLHPEYEVTDWRGRPFYIDLAWFQGQRAFAFEIKGYGPHVQNTDRTRYSRELNRETYLQLLGFQVISIPYDDLAERPNLILSLLKPLLAPYLPFTGKPRYDLMEREVLLLGLRRNKPLRPVDLVCSFGINRRTAVKLLQTLSNKGKFRPKAAGISGRIMSYELVRSLEDLWII</sequence>
<comment type="caution">
    <text evidence="1">The sequence shown here is derived from an EMBL/GenBank/DDBJ whole genome shotgun (WGS) entry which is preliminary data.</text>
</comment>
<evidence type="ECO:0000313" key="2">
    <source>
        <dbReference type="Proteomes" id="UP001597493"/>
    </source>
</evidence>
<dbReference type="EMBL" id="JBHUMY010000023">
    <property type="protein sequence ID" value="MFD2662146.1"/>
    <property type="molecule type" value="Genomic_DNA"/>
</dbReference>
<dbReference type="RefSeq" id="WP_379275976.1">
    <property type="nucleotide sequence ID" value="NZ_JBHUGT010000023.1"/>
</dbReference>
<accession>A0ABW5R124</accession>
<organism evidence="1 2">
    <name type="scientific">Paenibacillus thailandensis</name>
    <dbReference type="NCBI Taxonomy" id="393250"/>
    <lineage>
        <taxon>Bacteria</taxon>
        <taxon>Bacillati</taxon>
        <taxon>Bacillota</taxon>
        <taxon>Bacilli</taxon>
        <taxon>Bacillales</taxon>
        <taxon>Paenibacillaceae</taxon>
        <taxon>Paenibacillus</taxon>
    </lineage>
</organism>
<proteinExistence type="predicted"/>
<reference evidence="2" key="1">
    <citation type="journal article" date="2019" name="Int. J. Syst. Evol. Microbiol.">
        <title>The Global Catalogue of Microorganisms (GCM) 10K type strain sequencing project: providing services to taxonomists for standard genome sequencing and annotation.</title>
        <authorList>
            <consortium name="The Broad Institute Genomics Platform"/>
            <consortium name="The Broad Institute Genome Sequencing Center for Infectious Disease"/>
            <person name="Wu L."/>
            <person name="Ma J."/>
        </authorList>
    </citation>
    <scope>NUCLEOTIDE SEQUENCE [LARGE SCALE GENOMIC DNA]</scope>
    <source>
        <strain evidence="2">TISTR 1827</strain>
    </source>
</reference>
<keyword evidence="2" id="KW-1185">Reference proteome</keyword>
<protein>
    <recommendedName>
        <fullName evidence="3">DUF559 domain-containing protein</fullName>
    </recommendedName>
</protein>
<gene>
    <name evidence="1" type="ORF">ACFSW5_17965</name>
</gene>